<accession>Q9PGM8</accession>
<sequence>MHHATQAQQYDNLNTLQFKYQWIDVTSCINTGYAHVQRADQSMHALNTASQT</sequence>
<proteinExistence type="predicted"/>
<evidence type="ECO:0000313" key="2">
    <source>
        <dbReference type="Proteomes" id="UP000000812"/>
    </source>
</evidence>
<dbReference type="EMBL" id="AE003849">
    <property type="protein sequence ID" value="AAF83083.1"/>
    <property type="molecule type" value="Genomic_DNA"/>
</dbReference>
<gene>
    <name evidence="1" type="ordered locus">XF_0270</name>
</gene>
<evidence type="ECO:0000313" key="1">
    <source>
        <dbReference type="EMBL" id="AAF83083.1"/>
    </source>
</evidence>
<name>Q9PGM8_XYLFA</name>
<dbReference type="AlphaFoldDB" id="Q9PGM8"/>
<protein>
    <submittedName>
        <fullName evidence="1">Uncharacterized protein</fullName>
    </submittedName>
</protein>
<dbReference type="Proteomes" id="UP000000812">
    <property type="component" value="Chromosome"/>
</dbReference>
<reference evidence="1 2" key="1">
    <citation type="journal article" date="2000" name="Nature">
        <title>The genome sequence of the plant pathogen Xylella fastidiosa.</title>
        <authorList>
            <person name="Simpson A.J."/>
            <person name="Reinach F.C."/>
            <person name="Arruda P."/>
            <person name="Abreu F.A."/>
            <person name="Acencio M."/>
            <person name="Alvarenga R."/>
            <person name="Alves L.M."/>
            <person name="Araya J.E."/>
            <person name="Baia G.S."/>
            <person name="Baptista C.S."/>
            <person name="Barros M.H."/>
            <person name="Bonaccorsi E.D."/>
            <person name="Bordin S."/>
            <person name="Bove J.M."/>
            <person name="Briones M.R."/>
            <person name="Bueno M.R."/>
            <person name="Camargo A.A."/>
            <person name="Camargo L.E."/>
            <person name="Carraro D.M."/>
            <person name="Carrer H."/>
            <person name="Colauto N.B."/>
            <person name="Colombo C."/>
            <person name="Costa F.F."/>
            <person name="Costa M.C."/>
            <person name="Costa-Neto C.M."/>
            <person name="Coutinho L.L."/>
            <person name="Cristofani M."/>
            <person name="Dias-Neto E."/>
            <person name="Docena C."/>
            <person name="El-Dorry H."/>
            <person name="Facincani A.P."/>
            <person name="Ferreira A.J."/>
            <person name="Ferreira V.C."/>
            <person name="Ferro J.A."/>
            <person name="Fraga J.S."/>
            <person name="Franca S.C."/>
            <person name="Franco M.C."/>
            <person name="Frohme M."/>
            <person name="Furlan L.R."/>
            <person name="Garnier M."/>
            <person name="Goldman G.H."/>
            <person name="Goldman M.H."/>
            <person name="Gomes S.L."/>
            <person name="Gruber A."/>
            <person name="Ho P.L."/>
            <person name="Hoheisel J.D."/>
            <person name="Junqueira M.L."/>
            <person name="Kemper E.L."/>
            <person name="Kitajima J.P."/>
            <person name="Krieger J.E."/>
            <person name="Kuramae E.E."/>
            <person name="Laigret F."/>
            <person name="Lambais M.R."/>
            <person name="Leite L.C."/>
            <person name="Lemos E.G."/>
            <person name="Lemos M.V."/>
            <person name="Lopes S.A."/>
            <person name="Lopes C.R."/>
            <person name="Machado J.A."/>
            <person name="Machado M.A."/>
            <person name="Madeira A.M."/>
            <person name="Madeira H.M."/>
            <person name="Marino C.L."/>
            <person name="Marques M.V."/>
            <person name="Martins E.A."/>
            <person name="Martins E.M."/>
            <person name="Matsukuma A.Y."/>
            <person name="Menck C.F."/>
            <person name="Miracca E.C."/>
            <person name="Miyaki C.Y."/>
            <person name="Monteriro-Vitorello C.B."/>
            <person name="Moon D.H."/>
            <person name="Nagai M.A."/>
            <person name="Nascimento A.L."/>
            <person name="Netto L.E."/>
            <person name="Nhani A.Jr."/>
            <person name="Nobrega F.G."/>
            <person name="Nunes L.R."/>
            <person name="Oliveira M.A."/>
            <person name="de Oliveira M.C."/>
            <person name="de Oliveira R.C."/>
            <person name="Palmieri D.A."/>
            <person name="Paris A."/>
            <person name="Peixoto B.R."/>
            <person name="Pereira G.A."/>
            <person name="Pereira H.A.Jr."/>
            <person name="Pesquero J.B."/>
            <person name="Quaggio R.B."/>
            <person name="Roberto P.G."/>
            <person name="Rodrigues V."/>
            <person name="de M Rosa A.J."/>
            <person name="de Rosa V.E.Jr."/>
            <person name="de Sa R.G."/>
            <person name="Santelli R.V."/>
            <person name="Sawasaki H.E."/>
            <person name="da Silva A.C."/>
            <person name="da Silva A.M."/>
            <person name="da Silva F.R."/>
            <person name="da Silva W.A.Jr."/>
            <person name="da Silveira J.F."/>
            <person name="Silvestri M.L."/>
            <person name="Siqueira W.J."/>
            <person name="de Souza A.A."/>
            <person name="de Souza A.P."/>
            <person name="Terenzi M.F."/>
            <person name="Truffi D."/>
            <person name="Tsai S.M."/>
            <person name="Tsuhako M.H."/>
            <person name="Vallada H."/>
            <person name="Van Sluys M.A."/>
            <person name="Verjovski-Almeida S."/>
            <person name="Vettore A.L."/>
            <person name="Zago M.A."/>
            <person name="Zatz M."/>
            <person name="Meidanis J."/>
            <person name="Setubal J.C."/>
        </authorList>
    </citation>
    <scope>NUCLEOTIDE SEQUENCE [LARGE SCALE GENOMIC DNA]</scope>
    <source>
        <strain evidence="1 2">9a5c</strain>
    </source>
</reference>
<organism evidence="1 2">
    <name type="scientific">Xylella fastidiosa (strain 9a5c)</name>
    <dbReference type="NCBI Taxonomy" id="160492"/>
    <lineage>
        <taxon>Bacteria</taxon>
        <taxon>Pseudomonadati</taxon>
        <taxon>Pseudomonadota</taxon>
        <taxon>Gammaproteobacteria</taxon>
        <taxon>Lysobacterales</taxon>
        <taxon>Lysobacteraceae</taxon>
        <taxon>Xylella</taxon>
    </lineage>
</organism>
<dbReference type="HOGENOM" id="CLU_3086368_0_0_6"/>
<dbReference type="PIR" id="C82827">
    <property type="entry name" value="C82827"/>
</dbReference>
<dbReference type="KEGG" id="xfa:XF_0270"/>